<dbReference type="GO" id="GO:0008234">
    <property type="term" value="F:cysteine-type peptidase activity"/>
    <property type="evidence" value="ECO:0007669"/>
    <property type="project" value="InterPro"/>
</dbReference>
<keyword evidence="7" id="KW-1185">Reference proteome</keyword>
<evidence type="ECO:0000256" key="1">
    <source>
        <dbReference type="ARBA" id="ARBA00005234"/>
    </source>
</evidence>
<keyword evidence="2" id="KW-0645">Protease</keyword>
<keyword evidence="3" id="KW-0378">Hydrolase</keyword>
<feature type="domain" description="Ubiquitin-like protease family profile" evidence="5">
    <location>
        <begin position="295"/>
        <end position="463"/>
    </location>
</feature>
<dbReference type="Proteomes" id="UP000745764">
    <property type="component" value="Unassembled WGS sequence"/>
</dbReference>
<dbReference type="InterPro" id="IPR038765">
    <property type="entry name" value="Papain-like_cys_pep_sf"/>
</dbReference>
<feature type="region of interest" description="Disordered" evidence="4">
    <location>
        <begin position="1"/>
        <end position="25"/>
    </location>
</feature>
<organism evidence="6 7">
    <name type="scientific">Aureobasidium uvarum</name>
    <dbReference type="NCBI Taxonomy" id="2773716"/>
    <lineage>
        <taxon>Eukaryota</taxon>
        <taxon>Fungi</taxon>
        <taxon>Dikarya</taxon>
        <taxon>Ascomycota</taxon>
        <taxon>Pezizomycotina</taxon>
        <taxon>Dothideomycetes</taxon>
        <taxon>Dothideomycetidae</taxon>
        <taxon>Dothideales</taxon>
        <taxon>Saccotheciaceae</taxon>
        <taxon>Aureobasidium</taxon>
    </lineage>
</organism>
<dbReference type="EMBL" id="CAINUL010000003">
    <property type="protein sequence ID" value="CAD0108731.1"/>
    <property type="molecule type" value="Genomic_DNA"/>
</dbReference>
<sequence length="731" mass="82775">MSKRKLGSQSPTNLSPEQKKTRVVPDSELHRWTAPGFDYMVYTPTPSPLPSPFAVDFLDEDMKVVVTRFGPAVQEAFEATFKANDKAGDGKNIQDLCNNQQIGWIDPTQPIMLSPGEGLKLYVRPHMDHTRIVIDTLRSPRKAKSTSSIKFRKVYSECALHWFGFVTKPARLTINGKVYSKESDIVVGPFPSFSVVEYENRVVFLYLNRESVEYQPDYLYLQTIVSRILGNIKNSQTSENKGAAATIPALTRGDIVDTKIRVRVEPEIRPDDGDSCNYFAWRMREWKILQQRSKVVLVEPVLPPYADNTAAWLFDSHVYRAIASVTTAIELENKDVRFAMIDEYGFKLANRVQGADGQPLITTGRNEDLLLPYNMNPDTGIHWLLVHVKYANERPELHVYDGLDMAKGTEGIIKRTVLNTELYNIDKNQVQSPGDLKLTHHTVPRQPGGWECGYLTILNAWCIALGMRPGTNAHYAASGIRLKDLIDMINLSMAGFMDSATIEAFMRCVGFVDPHQNNTIAPDRHFTRSVPFVLKTSVNKYIFMRREIEENPNSHTSRLDLATIRLLLRPFLLFEDVDTLGADDILLHFDRWLKDQGLSDPTVPPSPTSPATVRLTFGLAQSMPDAEGTLPDLPDDTRLLRKIWNIYHEQMKKQGHLGSARQHRADEKADGSFGTEEIGDDIHYPYDEPKIVVLDRLGMLPTENALTQLERNYLRNGVPQPVLKLRLKNNS</sequence>
<evidence type="ECO:0000256" key="2">
    <source>
        <dbReference type="ARBA" id="ARBA00022670"/>
    </source>
</evidence>
<dbReference type="Gene3D" id="3.40.395.10">
    <property type="entry name" value="Adenoviral Proteinase, Chain A"/>
    <property type="match status" value="1"/>
</dbReference>
<feature type="compositionally biased region" description="Polar residues" evidence="4">
    <location>
        <begin position="7"/>
        <end position="16"/>
    </location>
</feature>
<dbReference type="GO" id="GO:0019783">
    <property type="term" value="F:ubiquitin-like protein peptidase activity"/>
    <property type="evidence" value="ECO:0007669"/>
    <property type="project" value="UniProtKB-ARBA"/>
</dbReference>
<protein>
    <recommendedName>
        <fullName evidence="5">Ubiquitin-like protease family profile domain-containing protein</fullName>
    </recommendedName>
</protein>
<evidence type="ECO:0000256" key="3">
    <source>
        <dbReference type="ARBA" id="ARBA00022801"/>
    </source>
</evidence>
<name>A0A9N8PS28_9PEZI</name>
<accession>A0A9N8PS28</accession>
<dbReference type="PROSITE" id="PS50600">
    <property type="entry name" value="ULP_PROTEASE"/>
    <property type="match status" value="1"/>
</dbReference>
<evidence type="ECO:0000313" key="6">
    <source>
        <dbReference type="EMBL" id="CAD0108731.1"/>
    </source>
</evidence>
<dbReference type="GO" id="GO:0006508">
    <property type="term" value="P:proteolysis"/>
    <property type="evidence" value="ECO:0007669"/>
    <property type="project" value="UniProtKB-KW"/>
</dbReference>
<dbReference type="SUPFAM" id="SSF54001">
    <property type="entry name" value="Cysteine proteinases"/>
    <property type="match status" value="1"/>
</dbReference>
<reference evidence="6" key="1">
    <citation type="submission" date="2020-06" db="EMBL/GenBank/DDBJ databases">
        <authorList>
            <person name="Onetto C."/>
        </authorList>
    </citation>
    <scope>NUCLEOTIDE SEQUENCE</scope>
</reference>
<comment type="caution">
    <text evidence="6">The sequence shown here is derived from an EMBL/GenBank/DDBJ whole genome shotgun (WGS) entry which is preliminary data.</text>
</comment>
<proteinExistence type="inferred from homology"/>
<evidence type="ECO:0000256" key="4">
    <source>
        <dbReference type="SAM" id="MobiDB-lite"/>
    </source>
</evidence>
<dbReference type="AlphaFoldDB" id="A0A9N8PS28"/>
<evidence type="ECO:0000313" key="7">
    <source>
        <dbReference type="Proteomes" id="UP000745764"/>
    </source>
</evidence>
<feature type="region of interest" description="Disordered" evidence="4">
    <location>
        <begin position="655"/>
        <end position="676"/>
    </location>
</feature>
<comment type="similarity">
    <text evidence="1">Belongs to the peptidase C48 family.</text>
</comment>
<evidence type="ECO:0000259" key="5">
    <source>
        <dbReference type="PROSITE" id="PS50600"/>
    </source>
</evidence>
<gene>
    <name evidence="6" type="ORF">AWRI4620_LOCUS2986</name>
</gene>
<dbReference type="InterPro" id="IPR003653">
    <property type="entry name" value="Peptidase_C48_C"/>
</dbReference>
<dbReference type="OrthoDB" id="3825435at2759"/>